<feature type="signal peptide" evidence="2">
    <location>
        <begin position="1"/>
        <end position="25"/>
    </location>
</feature>
<protein>
    <recommendedName>
        <fullName evidence="3">Secretion system C-terminal sorting domain-containing protein</fullName>
    </recommendedName>
</protein>
<dbReference type="RefSeq" id="WP_102757467.1">
    <property type="nucleotide sequence ID" value="NZ_CP025791.1"/>
</dbReference>
<accession>A0A2K9PUS2</accession>
<gene>
    <name evidence="4" type="ORF">C1H87_19745</name>
</gene>
<dbReference type="NCBIfam" id="TIGR04183">
    <property type="entry name" value="Por_Secre_tail"/>
    <property type="match status" value="1"/>
</dbReference>
<organism evidence="4 5">
    <name type="scientific">Flavivirga eckloniae</name>
    <dbReference type="NCBI Taxonomy" id="1803846"/>
    <lineage>
        <taxon>Bacteria</taxon>
        <taxon>Pseudomonadati</taxon>
        <taxon>Bacteroidota</taxon>
        <taxon>Flavobacteriia</taxon>
        <taxon>Flavobacteriales</taxon>
        <taxon>Flavobacteriaceae</taxon>
        <taxon>Flavivirga</taxon>
    </lineage>
</organism>
<evidence type="ECO:0000259" key="3">
    <source>
        <dbReference type="Pfam" id="PF18962"/>
    </source>
</evidence>
<dbReference type="EMBL" id="CP025791">
    <property type="protein sequence ID" value="AUP80822.1"/>
    <property type="molecule type" value="Genomic_DNA"/>
</dbReference>
<dbReference type="KEGG" id="fek:C1H87_19745"/>
<evidence type="ECO:0000313" key="5">
    <source>
        <dbReference type="Proteomes" id="UP000235826"/>
    </source>
</evidence>
<dbReference type="InterPro" id="IPR026444">
    <property type="entry name" value="Secre_tail"/>
</dbReference>
<reference evidence="4 5" key="1">
    <citation type="submission" date="2018-01" db="EMBL/GenBank/DDBJ databases">
        <title>Complete genome sequence of Flavivirga eckloniae ECD14 isolated from seaweed Ecklonia cava.</title>
        <authorList>
            <person name="Lee J.H."/>
            <person name="Baik K.S."/>
            <person name="Seong C.N."/>
        </authorList>
    </citation>
    <scope>NUCLEOTIDE SEQUENCE [LARGE SCALE GENOMIC DNA]</scope>
    <source>
        <strain evidence="4 5">ECD14</strain>
    </source>
</reference>
<evidence type="ECO:0000256" key="2">
    <source>
        <dbReference type="SAM" id="SignalP"/>
    </source>
</evidence>
<evidence type="ECO:0000313" key="4">
    <source>
        <dbReference type="EMBL" id="AUP80822.1"/>
    </source>
</evidence>
<evidence type="ECO:0000256" key="1">
    <source>
        <dbReference type="ARBA" id="ARBA00022729"/>
    </source>
</evidence>
<feature type="chain" id="PRO_5014713900" description="Secretion system C-terminal sorting domain-containing protein" evidence="2">
    <location>
        <begin position="26"/>
        <end position="250"/>
    </location>
</feature>
<sequence>MKKTFTFKTLLILGILFCLPSLTNAQIRFVSIDPTTDTVTIKNFGASTVDISDYKLCIFPAYPKLNTLTVNSGSLNLAANAEVTVVSSANLVDAGGEIGLYIDTFSFSEPANIRDYVQWISSGGTREVVAVGAGIWTTGTTIPNTTSPPYQYNGNGTSENGASFWGTTLSVNDLTANNFSMSPNPASSFISLKFPQVIDSGSLDIYNVLGEHIFNEKLSLNSSLKIDVSNFNQGLYFVKINNQTKRFIKL</sequence>
<keyword evidence="1 2" id="KW-0732">Signal</keyword>
<dbReference type="Proteomes" id="UP000235826">
    <property type="component" value="Chromosome"/>
</dbReference>
<keyword evidence="5" id="KW-1185">Reference proteome</keyword>
<dbReference type="Pfam" id="PF18962">
    <property type="entry name" value="Por_Secre_tail"/>
    <property type="match status" value="1"/>
</dbReference>
<name>A0A2K9PUS2_9FLAO</name>
<proteinExistence type="predicted"/>
<dbReference type="OrthoDB" id="1391467at2"/>
<dbReference type="AlphaFoldDB" id="A0A2K9PUS2"/>
<feature type="domain" description="Secretion system C-terminal sorting" evidence="3">
    <location>
        <begin position="183"/>
        <end position="248"/>
    </location>
</feature>